<comment type="function">
    <text evidence="6">Choline transporter.</text>
</comment>
<reference evidence="7" key="1">
    <citation type="journal article" date="2011" name="PLoS Biol.">
        <title>Gene gain and loss during evolution of obligate parasitism in the white rust pathogen of Arabidopsis thaliana.</title>
        <authorList>
            <person name="Kemen E."/>
            <person name="Gardiner A."/>
            <person name="Schultz-Larsen T."/>
            <person name="Kemen A.C."/>
            <person name="Balmuth A.L."/>
            <person name="Robert-Seilaniantz A."/>
            <person name="Bailey K."/>
            <person name="Holub E."/>
            <person name="Studholme D.J."/>
            <person name="Maclean D."/>
            <person name="Jones J.D."/>
        </authorList>
    </citation>
    <scope>NUCLEOTIDE SEQUENCE</scope>
</reference>
<dbReference type="GO" id="GO:0005886">
    <property type="term" value="C:plasma membrane"/>
    <property type="evidence" value="ECO:0007669"/>
    <property type="project" value="UniProtKB-SubCell"/>
</dbReference>
<comment type="similarity">
    <text evidence="2 6">Belongs to the CTL (choline transporter-like) family.</text>
</comment>
<sequence length="524" mass="56254">MYNQEAYRSDQQPGYSHSYGQATSHVQQVDAIKPQQPATVGWRDWPFAVLFLLNVAAIIALMGVWGFDALDSDTKGEKSSPLLSSKNTKTVVIISAVLAVAALAIALAFVKLLVAFARPMITFCLWFNVFISFAVAAYGFAIGSIVFGVLALIVALLNLWYARSVRNRIPFAAVNLQVAAAAISKHSTTYCISIALTIVQIVWVLAWAIAMVGVANQFKSDEPNQVSNRNGSSDGATCTSNFDCASNYCRMYSAGLRRCYGNEPQGQGFKSSGSASAAYFFLLLSLYWGLQVFKNISHTTVAGTVATFWYNSESSGASGASLKRACTTSLGSICMGSLLVAILQTLRSLAQSAREEGSCGACIAECILGCLEALMEYFNRWAFVYVGIYGYTFTKSGKAVLDLFRSRGFDAIINDDLIGNVLGFASLAVGMICAVVGVILSNAISGLDFNNSSVVMGLVGLFIGIGIAMTPLSVIDSSVATIFVCFAEDPAAFMQSHPDLYQSLVAEWHAMYPGIMMQAGYWHA</sequence>
<keyword evidence="5 6" id="KW-0472">Membrane</keyword>
<dbReference type="PANTHER" id="PTHR12385">
    <property type="entry name" value="CHOLINE TRANSPORTER-LIKE (SLC FAMILY 44)"/>
    <property type="match status" value="1"/>
</dbReference>
<name>F0W5Y4_9STRA</name>
<dbReference type="Pfam" id="PF04515">
    <property type="entry name" value="Choline_transpo"/>
    <property type="match status" value="1"/>
</dbReference>
<dbReference type="HOGENOM" id="CLU_026724_1_0_1"/>
<keyword evidence="3 6" id="KW-0812">Transmembrane</keyword>
<comment type="subcellular location">
    <subcellularLocation>
        <location evidence="6">Cell membrane</location>
        <topology evidence="6">Multi-pass membrane protein</topology>
    </subcellularLocation>
    <subcellularLocation>
        <location evidence="1">Membrane</location>
        <topology evidence="1">Multi-pass membrane protein</topology>
    </subcellularLocation>
</comment>
<feature type="transmembrane region" description="Helical" evidence="6">
    <location>
        <begin position="452"/>
        <end position="472"/>
    </location>
</feature>
<feature type="transmembrane region" description="Helical" evidence="6">
    <location>
        <begin position="190"/>
        <end position="215"/>
    </location>
</feature>
<evidence type="ECO:0000313" key="7">
    <source>
        <dbReference type="EMBL" id="CCA16525.1"/>
    </source>
</evidence>
<accession>F0W5Y4</accession>
<proteinExistence type="inferred from homology"/>
<keyword evidence="4 6" id="KW-1133">Transmembrane helix</keyword>
<feature type="transmembrane region" description="Helical" evidence="6">
    <location>
        <begin position="272"/>
        <end position="290"/>
    </location>
</feature>
<evidence type="ECO:0000256" key="6">
    <source>
        <dbReference type="RuleBase" id="RU368066"/>
    </source>
</evidence>
<organism evidence="7">
    <name type="scientific">Albugo laibachii Nc14</name>
    <dbReference type="NCBI Taxonomy" id="890382"/>
    <lineage>
        <taxon>Eukaryota</taxon>
        <taxon>Sar</taxon>
        <taxon>Stramenopiles</taxon>
        <taxon>Oomycota</taxon>
        <taxon>Peronosporomycetes</taxon>
        <taxon>Albuginales</taxon>
        <taxon>Albuginaceae</taxon>
        <taxon>Albugo</taxon>
    </lineage>
</organism>
<evidence type="ECO:0000256" key="3">
    <source>
        <dbReference type="ARBA" id="ARBA00022692"/>
    </source>
</evidence>
<gene>
    <name evidence="7" type="primary">AlNc14C22G2292</name>
    <name evidence="7" type="ORF">ALNC14_026680</name>
</gene>
<feature type="transmembrane region" description="Helical" evidence="6">
    <location>
        <begin position="417"/>
        <end position="440"/>
    </location>
</feature>
<evidence type="ECO:0000256" key="5">
    <source>
        <dbReference type="ARBA" id="ARBA00023136"/>
    </source>
</evidence>
<protein>
    <recommendedName>
        <fullName evidence="6">Choline transporter-like protein</fullName>
    </recommendedName>
</protein>
<evidence type="ECO:0000256" key="1">
    <source>
        <dbReference type="ARBA" id="ARBA00004141"/>
    </source>
</evidence>
<evidence type="ECO:0000256" key="2">
    <source>
        <dbReference type="ARBA" id="ARBA00007168"/>
    </source>
</evidence>
<reference evidence="7" key="2">
    <citation type="submission" date="2011-02" db="EMBL/GenBank/DDBJ databases">
        <authorList>
            <person name="MacLean D."/>
        </authorList>
    </citation>
    <scope>NUCLEOTIDE SEQUENCE</scope>
</reference>
<dbReference type="GO" id="GO:0022857">
    <property type="term" value="F:transmembrane transporter activity"/>
    <property type="evidence" value="ECO:0007669"/>
    <property type="project" value="UniProtKB-UniRule"/>
</dbReference>
<evidence type="ECO:0000256" key="4">
    <source>
        <dbReference type="ARBA" id="ARBA00022989"/>
    </source>
</evidence>
<feature type="transmembrane region" description="Helical" evidence="6">
    <location>
        <begin position="91"/>
        <end position="117"/>
    </location>
</feature>
<dbReference type="InterPro" id="IPR007603">
    <property type="entry name" value="Choline_transptr-like"/>
</dbReference>
<dbReference type="EMBL" id="FR824067">
    <property type="protein sequence ID" value="CCA16525.1"/>
    <property type="molecule type" value="Genomic_DNA"/>
</dbReference>
<feature type="transmembrane region" description="Helical" evidence="6">
    <location>
        <begin position="129"/>
        <end position="161"/>
    </location>
</feature>
<feature type="transmembrane region" description="Helical" evidence="6">
    <location>
        <begin position="47"/>
        <end position="70"/>
    </location>
</feature>
<dbReference type="AlphaFoldDB" id="F0W5Y4"/>
<dbReference type="PANTHER" id="PTHR12385:SF4">
    <property type="entry name" value="PROTEIN PNS1"/>
    <property type="match status" value="1"/>
</dbReference>